<feature type="transmembrane region" description="Helical" evidence="5">
    <location>
        <begin position="352"/>
        <end position="371"/>
    </location>
</feature>
<protein>
    <submittedName>
        <fullName evidence="6">Energy-coupling factor transport system permease protein</fullName>
    </submittedName>
</protein>
<dbReference type="GO" id="GO:0005886">
    <property type="term" value="C:plasma membrane"/>
    <property type="evidence" value="ECO:0007669"/>
    <property type="project" value="TreeGrafter"/>
</dbReference>
<keyword evidence="4 5" id="KW-0472">Membrane</keyword>
<feature type="transmembrane region" description="Helical" evidence="5">
    <location>
        <begin position="111"/>
        <end position="129"/>
    </location>
</feature>
<feature type="transmembrane region" description="Helical" evidence="5">
    <location>
        <begin position="44"/>
        <end position="61"/>
    </location>
</feature>
<reference evidence="6 7" key="1">
    <citation type="submission" date="2019-06" db="EMBL/GenBank/DDBJ databases">
        <title>Sequencing the genomes of 1000 actinobacteria strains.</title>
        <authorList>
            <person name="Klenk H.-P."/>
        </authorList>
    </citation>
    <scope>NUCLEOTIDE SEQUENCE [LARGE SCALE GENOMIC DNA]</scope>
    <source>
        <strain evidence="6 7">DSM 18607</strain>
    </source>
</reference>
<keyword evidence="7" id="KW-1185">Reference proteome</keyword>
<dbReference type="PANTHER" id="PTHR33514:SF15">
    <property type="entry name" value="COBALT TRANSPORT PROTEIN"/>
    <property type="match status" value="1"/>
</dbReference>
<sequence length="390" mass="39615">MLATVSPPSRASLAPARLPRALHPLAWWVWAVGLATAASRTADPVVLLLTLAVLGLVVSARRADAPWARALRYYLYVGLLVVGLRIVFRVVFPGPAAADDTVLLHLPQLPLPGWFAGVQVGGAVTLEAVTSAALDGLRLATLIACLGAANALANPRRVLQLLPGALYELGAATTVAVSAAPQLVESVQRIRRAQRLRGGSERGLSALRAIAVPTLHDALDRSLRLAAGMDSRGYGRSGTATPATRRAARALLLGGLLALCVGVYALLDPTTPRALAGVGVGAGVAASVAGLALGGRRVSRTRYRPDPWRWPESVVAAGGVLVAAVSLVLPTYDPFAPGAGAAADVLGGASYVALGALLLAAAAGFAAPVPAATTPSARPAPAADRAEVAA</sequence>
<evidence type="ECO:0000256" key="1">
    <source>
        <dbReference type="ARBA" id="ARBA00004141"/>
    </source>
</evidence>
<comment type="caution">
    <text evidence="6">The sequence shown here is derived from an EMBL/GenBank/DDBJ whole genome shotgun (WGS) entry which is preliminary data.</text>
</comment>
<keyword evidence="3 5" id="KW-1133">Transmembrane helix</keyword>
<feature type="transmembrane region" description="Helical" evidence="5">
    <location>
        <begin position="250"/>
        <end position="267"/>
    </location>
</feature>
<dbReference type="PANTHER" id="PTHR33514">
    <property type="entry name" value="PROTEIN ABCI12, CHLOROPLASTIC"/>
    <property type="match status" value="1"/>
</dbReference>
<dbReference type="Pfam" id="PF02361">
    <property type="entry name" value="CbiQ"/>
    <property type="match status" value="1"/>
</dbReference>
<dbReference type="OrthoDB" id="5187293at2"/>
<evidence type="ECO:0000313" key="7">
    <source>
        <dbReference type="Proteomes" id="UP000317893"/>
    </source>
</evidence>
<dbReference type="InterPro" id="IPR003339">
    <property type="entry name" value="ABC/ECF_trnsptr_transmembrane"/>
</dbReference>
<proteinExistence type="predicted"/>
<feature type="transmembrane region" description="Helical" evidence="5">
    <location>
        <begin position="273"/>
        <end position="293"/>
    </location>
</feature>
<keyword evidence="2 5" id="KW-0812">Transmembrane</keyword>
<dbReference type="Proteomes" id="UP000317893">
    <property type="component" value="Unassembled WGS sequence"/>
</dbReference>
<evidence type="ECO:0000256" key="3">
    <source>
        <dbReference type="ARBA" id="ARBA00022989"/>
    </source>
</evidence>
<dbReference type="CDD" id="cd16914">
    <property type="entry name" value="EcfT"/>
    <property type="match status" value="1"/>
</dbReference>
<evidence type="ECO:0000313" key="6">
    <source>
        <dbReference type="EMBL" id="TQJ08038.1"/>
    </source>
</evidence>
<name>A0A542DY78_9MICO</name>
<accession>A0A542DY78</accession>
<evidence type="ECO:0000256" key="2">
    <source>
        <dbReference type="ARBA" id="ARBA00022692"/>
    </source>
</evidence>
<gene>
    <name evidence="6" type="ORF">FB458_1117</name>
</gene>
<evidence type="ECO:0000256" key="4">
    <source>
        <dbReference type="ARBA" id="ARBA00023136"/>
    </source>
</evidence>
<organism evidence="6 7">
    <name type="scientific">Lapillicoccus jejuensis</name>
    <dbReference type="NCBI Taxonomy" id="402171"/>
    <lineage>
        <taxon>Bacteria</taxon>
        <taxon>Bacillati</taxon>
        <taxon>Actinomycetota</taxon>
        <taxon>Actinomycetes</taxon>
        <taxon>Micrococcales</taxon>
        <taxon>Intrasporangiaceae</taxon>
        <taxon>Lapillicoccus</taxon>
    </lineage>
</organism>
<dbReference type="EMBL" id="VFMN01000001">
    <property type="protein sequence ID" value="TQJ08038.1"/>
    <property type="molecule type" value="Genomic_DNA"/>
</dbReference>
<comment type="subcellular location">
    <subcellularLocation>
        <location evidence="1">Membrane</location>
        <topology evidence="1">Multi-pass membrane protein</topology>
    </subcellularLocation>
</comment>
<feature type="transmembrane region" description="Helical" evidence="5">
    <location>
        <begin position="73"/>
        <end position="91"/>
    </location>
</feature>
<evidence type="ECO:0000256" key="5">
    <source>
        <dbReference type="SAM" id="Phobius"/>
    </source>
</evidence>
<dbReference type="AlphaFoldDB" id="A0A542DY78"/>
<feature type="transmembrane region" description="Helical" evidence="5">
    <location>
        <begin position="314"/>
        <end position="332"/>
    </location>
</feature>